<organism evidence="2 3">
    <name type="scientific">Staphylococcus lutrae</name>
    <dbReference type="NCBI Taxonomy" id="155085"/>
    <lineage>
        <taxon>Bacteria</taxon>
        <taxon>Bacillati</taxon>
        <taxon>Bacillota</taxon>
        <taxon>Bacilli</taxon>
        <taxon>Bacillales</taxon>
        <taxon>Staphylococcaceae</taxon>
        <taxon>Staphylococcus</taxon>
    </lineage>
</organism>
<keyword evidence="3" id="KW-1185">Reference proteome</keyword>
<dbReference type="InterPro" id="IPR036291">
    <property type="entry name" value="NAD(P)-bd_dom_sf"/>
</dbReference>
<dbReference type="Proteomes" id="UP000242864">
    <property type="component" value="Chromosome"/>
</dbReference>
<proteinExistence type="inferred from homology"/>
<dbReference type="Pfam" id="PF13561">
    <property type="entry name" value="adh_short_C2"/>
    <property type="match status" value="1"/>
</dbReference>
<name>A0AAC9RV26_9STAP</name>
<dbReference type="NCBIfam" id="NF047420">
    <property type="entry name" value="EF_P_mod_YmfI"/>
    <property type="match status" value="1"/>
</dbReference>
<evidence type="ECO:0000313" key="3">
    <source>
        <dbReference type="Proteomes" id="UP000242864"/>
    </source>
</evidence>
<dbReference type="SUPFAM" id="SSF51735">
    <property type="entry name" value="NAD(P)-binding Rossmann-fold domains"/>
    <property type="match status" value="1"/>
</dbReference>
<dbReference type="PANTHER" id="PTHR42879:SF2">
    <property type="entry name" value="3-OXOACYL-[ACYL-CARRIER-PROTEIN] REDUCTASE FABG"/>
    <property type="match status" value="1"/>
</dbReference>
<dbReference type="KEGG" id="slz:B5P37_10585"/>
<dbReference type="RefSeq" id="WP_085238179.1">
    <property type="nucleotide sequence ID" value="NZ_CP020773.1"/>
</dbReference>
<gene>
    <name evidence="2" type="ORF">B5P37_10585</name>
</gene>
<evidence type="ECO:0000256" key="1">
    <source>
        <dbReference type="ARBA" id="ARBA00006484"/>
    </source>
</evidence>
<protein>
    <submittedName>
        <fullName evidence="2">3-oxoacyl-ACP reductase</fullName>
    </submittedName>
</protein>
<dbReference type="InterPro" id="IPR002347">
    <property type="entry name" value="SDR_fam"/>
</dbReference>
<comment type="similarity">
    <text evidence="1">Belongs to the short-chain dehydrogenases/reductases (SDR) family.</text>
</comment>
<evidence type="ECO:0000313" key="2">
    <source>
        <dbReference type="EMBL" id="ARJ51729.1"/>
    </source>
</evidence>
<dbReference type="InterPro" id="IPR050259">
    <property type="entry name" value="SDR"/>
</dbReference>
<dbReference type="EMBL" id="CP020773">
    <property type="protein sequence ID" value="ARJ51729.1"/>
    <property type="molecule type" value="Genomic_DNA"/>
</dbReference>
<dbReference type="PANTHER" id="PTHR42879">
    <property type="entry name" value="3-OXOACYL-(ACYL-CARRIER-PROTEIN) REDUCTASE"/>
    <property type="match status" value="1"/>
</dbReference>
<dbReference type="Gene3D" id="3.40.50.720">
    <property type="entry name" value="NAD(P)-binding Rossmann-like Domain"/>
    <property type="match status" value="1"/>
</dbReference>
<accession>A0AAC9RV26</accession>
<dbReference type="PRINTS" id="PR00081">
    <property type="entry name" value="GDHRDH"/>
</dbReference>
<reference evidence="2 3" key="1">
    <citation type="submission" date="2017-04" db="EMBL/GenBank/DDBJ databases">
        <authorList>
            <person name="Veseli I.A."/>
            <person name="Tang C."/>
            <person name="Pombert J.-F."/>
        </authorList>
    </citation>
    <scope>NUCLEOTIDE SEQUENCE [LARGE SCALE GENOMIC DNA]</scope>
    <source>
        <strain evidence="2 3">ATCC 700373</strain>
    </source>
</reference>
<sequence length="234" mass="26004">MKALVIGGSGTIGRAITHDLLSHGYEVVVTYHQTPIAELRDEFQNQPVQFIQLDLTQSIDLDQQFGFIRNLDAIVYASGQSLYGLLQDMEDTQIDALYRVHVFHFIKVTRYFINQLIQSEQGRIVVISSIWGETGASYETVYSSMKAAQIGFVKALAQELARTSVTVNAVAPGVVAGRMTDALPIDARDALLEELPQNRWVTPEEVAYVTRFLLSPSAQSMTGTVQRINGGWYC</sequence>
<dbReference type="AlphaFoldDB" id="A0AAC9RV26"/>
<dbReference type="CDD" id="cd05233">
    <property type="entry name" value="SDR_c"/>
    <property type="match status" value="1"/>
</dbReference>